<evidence type="ECO:0000313" key="1">
    <source>
        <dbReference type="EMBL" id="MFD2090467.1"/>
    </source>
</evidence>
<sequence>MLIDLKNLSYSADGVLISAPDLGVRLDEVLALAGPVHYRLVAAQRHVLVRYGAELAARNLRWQVCRSGPDEADRALTEAGRELLSRNYGRIVVASGDHFFAPFGAVCDLCVVLPRGVVVSARLASAATVLTTPVPLDRSHSVTASASRPGVSVPTAA</sequence>
<dbReference type="EMBL" id="JBHUHP010000001">
    <property type="protein sequence ID" value="MFD2090467.1"/>
    <property type="molecule type" value="Genomic_DNA"/>
</dbReference>
<organism evidence="1 2">
    <name type="scientific">Blastococcus deserti</name>
    <dbReference type="NCBI Taxonomy" id="2259033"/>
    <lineage>
        <taxon>Bacteria</taxon>
        <taxon>Bacillati</taxon>
        <taxon>Actinomycetota</taxon>
        <taxon>Actinomycetes</taxon>
        <taxon>Geodermatophilales</taxon>
        <taxon>Geodermatophilaceae</taxon>
        <taxon>Blastococcus</taxon>
    </lineage>
</organism>
<proteinExistence type="predicted"/>
<accession>A0ABW4X572</accession>
<evidence type="ECO:0000313" key="2">
    <source>
        <dbReference type="Proteomes" id="UP001597402"/>
    </source>
</evidence>
<name>A0ABW4X572_9ACTN</name>
<dbReference type="Proteomes" id="UP001597402">
    <property type="component" value="Unassembled WGS sequence"/>
</dbReference>
<protein>
    <submittedName>
        <fullName evidence="1">Uncharacterized protein</fullName>
    </submittedName>
</protein>
<reference evidence="2" key="1">
    <citation type="journal article" date="2019" name="Int. J. Syst. Evol. Microbiol.">
        <title>The Global Catalogue of Microorganisms (GCM) 10K type strain sequencing project: providing services to taxonomists for standard genome sequencing and annotation.</title>
        <authorList>
            <consortium name="The Broad Institute Genomics Platform"/>
            <consortium name="The Broad Institute Genome Sequencing Center for Infectious Disease"/>
            <person name="Wu L."/>
            <person name="Ma J."/>
        </authorList>
    </citation>
    <scope>NUCLEOTIDE SEQUENCE [LARGE SCALE GENOMIC DNA]</scope>
    <source>
        <strain evidence="2">JCM 3338</strain>
    </source>
</reference>
<keyword evidence="2" id="KW-1185">Reference proteome</keyword>
<gene>
    <name evidence="1" type="ORF">ACFSHS_02665</name>
</gene>
<comment type="caution">
    <text evidence="1">The sequence shown here is derived from an EMBL/GenBank/DDBJ whole genome shotgun (WGS) entry which is preliminary data.</text>
</comment>
<dbReference type="RefSeq" id="WP_376871373.1">
    <property type="nucleotide sequence ID" value="NZ_JBHUHP010000001.1"/>
</dbReference>